<sequence length="228" mass="24406">MPVRIRHALLLHGAGGGGWEWNLWREVLQAAGIGVTAPDLAPCNAGLATTTLADYQQQARAALLALPRPRVLIGASLGGLLAMRCADDADALVLVNPLPPLPWAAQLAAREWPPVVPWHRDARLASTRRALPDADDATAWFAFARWRDESGEVLRAAHAGIEVTRPACPVLCIVSREDEDVPPELTQALAADWRVDLLHADTPSHVGPLLGRGAAALAERVAAWLSAR</sequence>
<dbReference type="InterPro" id="IPR000073">
    <property type="entry name" value="AB_hydrolase_1"/>
</dbReference>
<comment type="caution">
    <text evidence="2">The sequence shown here is derived from an EMBL/GenBank/DDBJ whole genome shotgun (WGS) entry which is preliminary data.</text>
</comment>
<gene>
    <name evidence="2" type="ORF">ACFPN1_06235</name>
</gene>
<dbReference type="Pfam" id="PF12697">
    <property type="entry name" value="Abhydrolase_6"/>
    <property type="match status" value="1"/>
</dbReference>
<keyword evidence="3" id="KW-1185">Reference proteome</keyword>
<protein>
    <submittedName>
        <fullName evidence="2">Alpha/beta fold hydrolase</fullName>
    </submittedName>
</protein>
<dbReference type="Gene3D" id="3.40.50.1820">
    <property type="entry name" value="alpha/beta hydrolase"/>
    <property type="match status" value="1"/>
</dbReference>
<evidence type="ECO:0000313" key="2">
    <source>
        <dbReference type="EMBL" id="MFC5569656.1"/>
    </source>
</evidence>
<dbReference type="GO" id="GO:0016787">
    <property type="term" value="F:hydrolase activity"/>
    <property type="evidence" value="ECO:0007669"/>
    <property type="project" value="UniProtKB-KW"/>
</dbReference>
<organism evidence="2 3">
    <name type="scientific">Lysobacter yangpyeongensis</name>
    <dbReference type="NCBI Taxonomy" id="346182"/>
    <lineage>
        <taxon>Bacteria</taxon>
        <taxon>Pseudomonadati</taxon>
        <taxon>Pseudomonadota</taxon>
        <taxon>Gammaproteobacteria</taxon>
        <taxon>Lysobacterales</taxon>
        <taxon>Lysobacteraceae</taxon>
        <taxon>Lysobacter</taxon>
    </lineage>
</organism>
<dbReference type="SUPFAM" id="SSF53474">
    <property type="entry name" value="alpha/beta-Hydrolases"/>
    <property type="match status" value="1"/>
</dbReference>
<keyword evidence="2" id="KW-0378">Hydrolase</keyword>
<reference evidence="3" key="1">
    <citation type="journal article" date="2019" name="Int. J. Syst. Evol. Microbiol.">
        <title>The Global Catalogue of Microorganisms (GCM) 10K type strain sequencing project: providing services to taxonomists for standard genome sequencing and annotation.</title>
        <authorList>
            <consortium name="The Broad Institute Genomics Platform"/>
            <consortium name="The Broad Institute Genome Sequencing Center for Infectious Disease"/>
            <person name="Wu L."/>
            <person name="Ma J."/>
        </authorList>
    </citation>
    <scope>NUCLEOTIDE SEQUENCE [LARGE SCALE GENOMIC DNA]</scope>
    <source>
        <strain evidence="3">KACC 11407</strain>
    </source>
</reference>
<dbReference type="InterPro" id="IPR029058">
    <property type="entry name" value="AB_hydrolase_fold"/>
</dbReference>
<feature type="domain" description="AB hydrolase-1" evidence="1">
    <location>
        <begin position="9"/>
        <end position="212"/>
    </location>
</feature>
<evidence type="ECO:0000313" key="3">
    <source>
        <dbReference type="Proteomes" id="UP001596036"/>
    </source>
</evidence>
<proteinExistence type="predicted"/>
<dbReference type="Proteomes" id="UP001596036">
    <property type="component" value="Unassembled WGS sequence"/>
</dbReference>
<name>A0ABW0SLB1_9GAMM</name>
<dbReference type="RefSeq" id="WP_386753853.1">
    <property type="nucleotide sequence ID" value="NZ_JBHSNM010000001.1"/>
</dbReference>
<evidence type="ECO:0000259" key="1">
    <source>
        <dbReference type="Pfam" id="PF12697"/>
    </source>
</evidence>
<dbReference type="EMBL" id="JBHSNM010000001">
    <property type="protein sequence ID" value="MFC5569656.1"/>
    <property type="molecule type" value="Genomic_DNA"/>
</dbReference>
<accession>A0ABW0SLB1</accession>